<dbReference type="PANTHER" id="PTHR42770">
    <property type="entry name" value="AMINO ACID TRANSPORTER-RELATED"/>
    <property type="match status" value="1"/>
</dbReference>
<dbReference type="InterPro" id="IPR050367">
    <property type="entry name" value="APC_superfamily"/>
</dbReference>
<evidence type="ECO:0000256" key="6">
    <source>
        <dbReference type="SAM" id="Phobius"/>
    </source>
</evidence>
<evidence type="ECO:0000256" key="1">
    <source>
        <dbReference type="ARBA" id="ARBA00004651"/>
    </source>
</evidence>
<feature type="transmembrane region" description="Helical" evidence="6">
    <location>
        <begin position="329"/>
        <end position="348"/>
    </location>
</feature>
<dbReference type="AlphaFoldDB" id="A0A1I7NQB8"/>
<dbReference type="STRING" id="51670.SAMN04488557_2797"/>
<reference evidence="8" key="1">
    <citation type="submission" date="2016-10" db="EMBL/GenBank/DDBJ databases">
        <authorList>
            <person name="Varghese N."/>
            <person name="Submissions S."/>
        </authorList>
    </citation>
    <scope>NUCLEOTIDE SEQUENCE [LARGE SCALE GENOMIC DNA]</scope>
    <source>
        <strain evidence="8">DSM 1565</strain>
    </source>
</reference>
<feature type="transmembrane region" description="Helical" evidence="6">
    <location>
        <begin position="397"/>
        <end position="416"/>
    </location>
</feature>
<dbReference type="InterPro" id="IPR002293">
    <property type="entry name" value="AA/rel_permease1"/>
</dbReference>
<keyword evidence="8" id="KW-1185">Reference proteome</keyword>
<feature type="transmembrane region" description="Helical" evidence="6">
    <location>
        <begin position="29"/>
        <end position="48"/>
    </location>
</feature>
<evidence type="ECO:0000313" key="8">
    <source>
        <dbReference type="Proteomes" id="UP000199423"/>
    </source>
</evidence>
<keyword evidence="2" id="KW-1003">Cell membrane</keyword>
<dbReference type="OrthoDB" id="9762947at2"/>
<evidence type="ECO:0000313" key="7">
    <source>
        <dbReference type="EMBL" id="SFV36815.1"/>
    </source>
</evidence>
<protein>
    <submittedName>
        <fullName evidence="7">Amino acid transporter</fullName>
    </submittedName>
</protein>
<keyword evidence="5 6" id="KW-0472">Membrane</keyword>
<dbReference type="Gene3D" id="1.20.1740.10">
    <property type="entry name" value="Amino acid/polyamine transporter I"/>
    <property type="match status" value="1"/>
</dbReference>
<organism evidence="7 8">
    <name type="scientific">Hyphomicrobium facile</name>
    <dbReference type="NCBI Taxonomy" id="51670"/>
    <lineage>
        <taxon>Bacteria</taxon>
        <taxon>Pseudomonadati</taxon>
        <taxon>Pseudomonadota</taxon>
        <taxon>Alphaproteobacteria</taxon>
        <taxon>Hyphomicrobiales</taxon>
        <taxon>Hyphomicrobiaceae</taxon>
        <taxon>Hyphomicrobium</taxon>
    </lineage>
</organism>
<feature type="transmembrane region" description="Helical" evidence="6">
    <location>
        <begin position="188"/>
        <end position="209"/>
    </location>
</feature>
<feature type="transmembrane region" description="Helical" evidence="6">
    <location>
        <begin position="464"/>
        <end position="481"/>
    </location>
</feature>
<keyword evidence="3 6" id="KW-0812">Transmembrane</keyword>
<dbReference type="PANTHER" id="PTHR42770:SF11">
    <property type="entry name" value="INNER MEMBRANE TRANSPORT PROTEIN YBAT"/>
    <property type="match status" value="1"/>
</dbReference>
<dbReference type="Pfam" id="PF13520">
    <property type="entry name" value="AA_permease_2"/>
    <property type="match status" value="1"/>
</dbReference>
<accession>A0A1I7NQB8</accession>
<feature type="transmembrane region" description="Helical" evidence="6">
    <location>
        <begin position="54"/>
        <end position="74"/>
    </location>
</feature>
<evidence type="ECO:0000256" key="5">
    <source>
        <dbReference type="ARBA" id="ARBA00023136"/>
    </source>
</evidence>
<dbReference type="Proteomes" id="UP000199423">
    <property type="component" value="Unassembled WGS sequence"/>
</dbReference>
<keyword evidence="4 6" id="KW-1133">Transmembrane helix</keyword>
<dbReference type="PIRSF" id="PIRSF006060">
    <property type="entry name" value="AA_transporter"/>
    <property type="match status" value="1"/>
</dbReference>
<evidence type="ECO:0000256" key="2">
    <source>
        <dbReference type="ARBA" id="ARBA00022475"/>
    </source>
</evidence>
<dbReference type="RefSeq" id="WP_092868363.1">
    <property type="nucleotide sequence ID" value="NZ_FPCH01000003.1"/>
</dbReference>
<feature type="transmembrane region" description="Helical" evidence="6">
    <location>
        <begin position="229"/>
        <end position="251"/>
    </location>
</feature>
<comment type="subcellular location">
    <subcellularLocation>
        <location evidence="1">Cell membrane</location>
        <topology evidence="1">Multi-pass membrane protein</topology>
    </subcellularLocation>
</comment>
<evidence type="ECO:0000256" key="3">
    <source>
        <dbReference type="ARBA" id="ARBA00022692"/>
    </source>
</evidence>
<evidence type="ECO:0000256" key="4">
    <source>
        <dbReference type="ARBA" id="ARBA00022989"/>
    </source>
</evidence>
<dbReference type="EMBL" id="FPCH01000003">
    <property type="protein sequence ID" value="SFV36815.1"/>
    <property type="molecule type" value="Genomic_DNA"/>
</dbReference>
<proteinExistence type="predicted"/>
<gene>
    <name evidence="7" type="ORF">SAMN04488557_2797</name>
</gene>
<dbReference type="GO" id="GO:0005886">
    <property type="term" value="C:plasma membrane"/>
    <property type="evidence" value="ECO:0007669"/>
    <property type="project" value="UniProtKB-SubCell"/>
</dbReference>
<feature type="transmembrane region" description="Helical" evidence="6">
    <location>
        <begin position="272"/>
        <end position="295"/>
    </location>
</feature>
<sequence>MSVSTLESPQVSAGNPQAQMKRVITWKDAFWITAGASPWILFSIGAMADTLGTASILVWGISALIGFVQLFLYAELAGVFPNKTGGGSVYASVAWIKYSKLFAPINMGAYWFGTSTSLTVLSSLCGSYIVSAFFQGTSFASFSVTLLDLSSILPGIVLQLNATIITGIVVLLLVFALQHTGILRAAKIQHVIALFALIPLVLIAIVPLFNGTINYANFQPFELKGGVDWFSTEGLTLLAGGLFIAGWSTYGAEQAVSFVSEFKDPHRDNIRAIVSTGAIAFVCYVLLPFTFLGVLGLTALTQPDFVAGYTQQAVAELATISFGNKAAEIVTIVLILALLLSVGTLLAVSSRTLYQGSVDGVFPKFLSRLNGHRAPVAGMWADIVVNAFLMLLGAPLFVLAAGAVSYLLSISMDLIAVRLLRAQYPASERHFRAPDFLVNYGGPALALFNFGLIIFGANTFAPNALFYGLGVIAVVVLMFIYRHYIVDKGEWPEQAKKDLGIAR</sequence>
<feature type="transmembrane region" description="Helical" evidence="6">
    <location>
        <begin position="109"/>
        <end position="131"/>
    </location>
</feature>
<name>A0A1I7NQB8_9HYPH</name>
<feature type="transmembrane region" description="Helical" evidence="6">
    <location>
        <begin position="151"/>
        <end position="176"/>
    </location>
</feature>
<feature type="transmembrane region" description="Helical" evidence="6">
    <location>
        <begin position="437"/>
        <end position="458"/>
    </location>
</feature>
<dbReference type="GO" id="GO:0022857">
    <property type="term" value="F:transmembrane transporter activity"/>
    <property type="evidence" value="ECO:0007669"/>
    <property type="project" value="InterPro"/>
</dbReference>